<dbReference type="GO" id="GO:0005829">
    <property type="term" value="C:cytosol"/>
    <property type="evidence" value="ECO:0007669"/>
    <property type="project" value="TreeGrafter"/>
</dbReference>
<dbReference type="Proteomes" id="UP000277191">
    <property type="component" value="Chromosome 2"/>
</dbReference>
<dbReference type="Pfam" id="PF00701">
    <property type="entry name" value="DHDPS"/>
    <property type="match status" value="1"/>
</dbReference>
<dbReference type="PANTHER" id="PTHR42849">
    <property type="entry name" value="N-ACETYLNEURAMINATE LYASE"/>
    <property type="match status" value="1"/>
</dbReference>
<dbReference type="Gene3D" id="3.20.20.70">
    <property type="entry name" value="Aldolase class I"/>
    <property type="match status" value="1"/>
</dbReference>
<keyword evidence="1" id="KW-0456">Lyase</keyword>
<gene>
    <name evidence="2" type="ORF">D5R55_23215</name>
</gene>
<proteinExistence type="predicted"/>
<dbReference type="SMART" id="SM01130">
    <property type="entry name" value="DHDPS"/>
    <property type="match status" value="1"/>
</dbReference>
<dbReference type="SUPFAM" id="SSF51569">
    <property type="entry name" value="Aldolase"/>
    <property type="match status" value="1"/>
</dbReference>
<organism evidence="2 3">
    <name type="scientific">Burkholderia cenocepacia</name>
    <dbReference type="NCBI Taxonomy" id="95486"/>
    <lineage>
        <taxon>Bacteria</taxon>
        <taxon>Pseudomonadati</taxon>
        <taxon>Pseudomonadota</taxon>
        <taxon>Betaproteobacteria</taxon>
        <taxon>Burkholderiales</taxon>
        <taxon>Burkholderiaceae</taxon>
        <taxon>Burkholderia</taxon>
        <taxon>Burkholderia cepacia complex</taxon>
    </lineage>
</organism>
<dbReference type="InterPro" id="IPR002220">
    <property type="entry name" value="DapA-like"/>
</dbReference>
<accession>A0A3S9NE14</accession>
<evidence type="ECO:0000313" key="3">
    <source>
        <dbReference type="Proteomes" id="UP000277191"/>
    </source>
</evidence>
<sequence length="261" mass="27941">MATDVFVPLITPVNADGQVCGRSVAHLLASLRLSASGYIPCLTSGEGWRLTDRQWEDMLAFTLEHAGDHRVVVGIERPSTEEVIVCAKRARQLGAAGIMLTSPFGESVGQDAIFDHYRQVHDAADLDVYIYNESSLSGNETSVETLLAIASLPRVVGIKDSAEAAPNIDLINALQQHGLKYFVGWEHHLGAGLPVDGCVVSLANLEPVLCRVAAALGGGVLKSEVDRLTAAYSLLSQDWYAHVKAELFARGIISSPRPAGQ</sequence>
<reference evidence="2 3" key="1">
    <citation type="submission" date="2018-12" db="EMBL/GenBank/DDBJ databases">
        <title>Cadmium resistance mechanism in endophytic bacteria Burkholderia cenocepacia YG-3.</title>
        <authorList>
            <person name="Zhang X."/>
            <person name="Wang X."/>
            <person name="Zhu Y."/>
        </authorList>
    </citation>
    <scope>NUCLEOTIDE SEQUENCE [LARGE SCALE GENOMIC DNA]</scope>
    <source>
        <strain evidence="2 3">YG-3</strain>
    </source>
</reference>
<dbReference type="InterPro" id="IPR013785">
    <property type="entry name" value="Aldolase_TIM"/>
</dbReference>
<evidence type="ECO:0000313" key="2">
    <source>
        <dbReference type="EMBL" id="AZQ53972.1"/>
    </source>
</evidence>
<evidence type="ECO:0000256" key="1">
    <source>
        <dbReference type="ARBA" id="ARBA00023239"/>
    </source>
</evidence>
<dbReference type="AlphaFoldDB" id="A0A3S9NE14"/>
<name>A0A3S9NE14_9BURK</name>
<dbReference type="EMBL" id="CP034546">
    <property type="protein sequence ID" value="AZQ53972.1"/>
    <property type="molecule type" value="Genomic_DNA"/>
</dbReference>
<protein>
    <submittedName>
        <fullName evidence="2">Dihydrodipicolinate synthase family protein</fullName>
    </submittedName>
</protein>
<dbReference type="GO" id="GO:0019262">
    <property type="term" value="P:N-acetylneuraminate catabolic process"/>
    <property type="evidence" value="ECO:0007669"/>
    <property type="project" value="TreeGrafter"/>
</dbReference>
<dbReference type="GO" id="GO:0008747">
    <property type="term" value="F:N-acetylneuraminate lyase activity"/>
    <property type="evidence" value="ECO:0007669"/>
    <property type="project" value="TreeGrafter"/>
</dbReference>
<dbReference type="PANTHER" id="PTHR42849:SF1">
    <property type="entry name" value="N-ACETYLNEURAMINATE LYASE"/>
    <property type="match status" value="1"/>
</dbReference>
<dbReference type="CDD" id="cd00408">
    <property type="entry name" value="DHDPS-like"/>
    <property type="match status" value="1"/>
</dbReference>